<sequence length="123" mass="14136">MRGKWRLPTGIMSDRQVRFSSLGCHLHRSFRLSSIAFVAGQARASERGRAQPRECARTWRKTASPLWLLRERRGSERRGVIARARETLFPHETRILARERTLEGRSEREREKAVGATRPDAAG</sequence>
<feature type="region of interest" description="Disordered" evidence="1">
    <location>
        <begin position="100"/>
        <end position="123"/>
    </location>
</feature>
<accession>A0AAW2EFC1</accession>
<comment type="caution">
    <text evidence="2">The sequence shown here is derived from an EMBL/GenBank/DDBJ whole genome shotgun (WGS) entry which is preliminary data.</text>
</comment>
<dbReference type="EMBL" id="JADYXP020000024">
    <property type="protein sequence ID" value="KAL0101074.1"/>
    <property type="molecule type" value="Genomic_DNA"/>
</dbReference>
<reference evidence="2 3" key="1">
    <citation type="submission" date="2023-03" db="EMBL/GenBank/DDBJ databases">
        <title>High recombination rates correlate with genetic variation in Cardiocondyla obscurior ants.</title>
        <authorList>
            <person name="Errbii M."/>
        </authorList>
    </citation>
    <scope>NUCLEOTIDE SEQUENCE [LARGE SCALE GENOMIC DNA]</scope>
    <source>
        <strain evidence="2">Alpha-2009</strain>
        <tissue evidence="2">Whole body</tissue>
    </source>
</reference>
<keyword evidence="3" id="KW-1185">Reference proteome</keyword>
<evidence type="ECO:0000256" key="1">
    <source>
        <dbReference type="SAM" id="MobiDB-lite"/>
    </source>
</evidence>
<name>A0AAW2EFC1_9HYME</name>
<gene>
    <name evidence="2" type="ORF">PUN28_018736</name>
</gene>
<evidence type="ECO:0000313" key="2">
    <source>
        <dbReference type="EMBL" id="KAL0101074.1"/>
    </source>
</evidence>
<evidence type="ECO:0000313" key="3">
    <source>
        <dbReference type="Proteomes" id="UP001430953"/>
    </source>
</evidence>
<protein>
    <submittedName>
        <fullName evidence="2">Uncharacterized protein</fullName>
    </submittedName>
</protein>
<dbReference type="AlphaFoldDB" id="A0AAW2EFC1"/>
<feature type="compositionally biased region" description="Basic and acidic residues" evidence="1">
    <location>
        <begin position="100"/>
        <end position="113"/>
    </location>
</feature>
<dbReference type="Proteomes" id="UP001430953">
    <property type="component" value="Unassembled WGS sequence"/>
</dbReference>
<organism evidence="2 3">
    <name type="scientific">Cardiocondyla obscurior</name>
    <dbReference type="NCBI Taxonomy" id="286306"/>
    <lineage>
        <taxon>Eukaryota</taxon>
        <taxon>Metazoa</taxon>
        <taxon>Ecdysozoa</taxon>
        <taxon>Arthropoda</taxon>
        <taxon>Hexapoda</taxon>
        <taxon>Insecta</taxon>
        <taxon>Pterygota</taxon>
        <taxon>Neoptera</taxon>
        <taxon>Endopterygota</taxon>
        <taxon>Hymenoptera</taxon>
        <taxon>Apocrita</taxon>
        <taxon>Aculeata</taxon>
        <taxon>Formicoidea</taxon>
        <taxon>Formicidae</taxon>
        <taxon>Myrmicinae</taxon>
        <taxon>Cardiocondyla</taxon>
    </lineage>
</organism>
<proteinExistence type="predicted"/>